<evidence type="ECO:0000313" key="1">
    <source>
        <dbReference type="EMBL" id="KKL12685.1"/>
    </source>
</evidence>
<evidence type="ECO:0008006" key="2">
    <source>
        <dbReference type="Google" id="ProtNLM"/>
    </source>
</evidence>
<sequence length="86" mass="10094">MGEKSIFKDYYSKVEFIDRKTLVNEEAIDVIVPIINTNALFETNLYSWYREIPINRLFIGFGGGTDNSLEILKKFPRVIIINQEKY</sequence>
<gene>
    <name evidence="1" type="ORF">LCGC14_2533300</name>
</gene>
<name>A0A0F9AT98_9ZZZZ</name>
<dbReference type="EMBL" id="LAZR01041161">
    <property type="protein sequence ID" value="KKL12685.1"/>
    <property type="molecule type" value="Genomic_DNA"/>
</dbReference>
<organism evidence="1">
    <name type="scientific">marine sediment metagenome</name>
    <dbReference type="NCBI Taxonomy" id="412755"/>
    <lineage>
        <taxon>unclassified sequences</taxon>
        <taxon>metagenomes</taxon>
        <taxon>ecological metagenomes</taxon>
    </lineage>
</organism>
<protein>
    <recommendedName>
        <fullName evidence="2">Glycosyltransferase 2-like domain-containing protein</fullName>
    </recommendedName>
</protein>
<comment type="caution">
    <text evidence="1">The sequence shown here is derived from an EMBL/GenBank/DDBJ whole genome shotgun (WGS) entry which is preliminary data.</text>
</comment>
<accession>A0A0F9AT98</accession>
<proteinExistence type="predicted"/>
<reference evidence="1" key="1">
    <citation type="journal article" date="2015" name="Nature">
        <title>Complex archaea that bridge the gap between prokaryotes and eukaryotes.</title>
        <authorList>
            <person name="Spang A."/>
            <person name="Saw J.H."/>
            <person name="Jorgensen S.L."/>
            <person name="Zaremba-Niedzwiedzka K."/>
            <person name="Martijn J."/>
            <person name="Lind A.E."/>
            <person name="van Eijk R."/>
            <person name="Schleper C."/>
            <person name="Guy L."/>
            <person name="Ettema T.J."/>
        </authorList>
    </citation>
    <scope>NUCLEOTIDE SEQUENCE</scope>
</reference>
<dbReference type="AlphaFoldDB" id="A0A0F9AT98"/>